<dbReference type="PANTHER" id="PTHR30290">
    <property type="entry name" value="PERIPLASMIC BINDING COMPONENT OF ABC TRANSPORTER"/>
    <property type="match status" value="1"/>
</dbReference>
<dbReference type="Gene3D" id="3.90.76.10">
    <property type="entry name" value="Dipeptide-binding Protein, Domain 1"/>
    <property type="match status" value="1"/>
</dbReference>
<dbReference type="InterPro" id="IPR000914">
    <property type="entry name" value="SBP_5_dom"/>
</dbReference>
<dbReference type="Proteomes" id="UP001501295">
    <property type="component" value="Unassembled WGS sequence"/>
</dbReference>
<dbReference type="SUPFAM" id="SSF53850">
    <property type="entry name" value="Periplasmic binding protein-like II"/>
    <property type="match status" value="1"/>
</dbReference>
<dbReference type="CDD" id="cd08509">
    <property type="entry name" value="PBP2_TmCBP_oligosaccharides_like"/>
    <property type="match status" value="1"/>
</dbReference>
<evidence type="ECO:0000313" key="3">
    <source>
        <dbReference type="Proteomes" id="UP001501295"/>
    </source>
</evidence>
<dbReference type="Gene3D" id="3.10.105.10">
    <property type="entry name" value="Dipeptide-binding Protein, Domain 3"/>
    <property type="match status" value="1"/>
</dbReference>
<comment type="caution">
    <text evidence="2">The sequence shown here is derived from an EMBL/GenBank/DDBJ whole genome shotgun (WGS) entry which is preliminary data.</text>
</comment>
<name>A0ABP8VK83_9MICO</name>
<dbReference type="Gene3D" id="3.40.190.10">
    <property type="entry name" value="Periplasmic binding protein-like II"/>
    <property type="match status" value="1"/>
</dbReference>
<dbReference type="EMBL" id="BAABLM010000001">
    <property type="protein sequence ID" value="GAA4664690.1"/>
    <property type="molecule type" value="Genomic_DNA"/>
</dbReference>
<dbReference type="InterPro" id="IPR039424">
    <property type="entry name" value="SBP_5"/>
</dbReference>
<gene>
    <name evidence="2" type="ORF">GCM10025780_02080</name>
</gene>
<protein>
    <submittedName>
        <fullName evidence="2">ABC transporter substrate-binding protein</fullName>
    </submittedName>
</protein>
<dbReference type="Pfam" id="PF00496">
    <property type="entry name" value="SBP_bac_5"/>
    <property type="match status" value="1"/>
</dbReference>
<evidence type="ECO:0000259" key="1">
    <source>
        <dbReference type="Pfam" id="PF00496"/>
    </source>
</evidence>
<proteinExistence type="predicted"/>
<organism evidence="2 3">
    <name type="scientific">Frondihabitans cladoniiphilus</name>
    <dbReference type="NCBI Taxonomy" id="715785"/>
    <lineage>
        <taxon>Bacteria</taxon>
        <taxon>Bacillati</taxon>
        <taxon>Actinomycetota</taxon>
        <taxon>Actinomycetes</taxon>
        <taxon>Micrococcales</taxon>
        <taxon>Microbacteriaceae</taxon>
        <taxon>Frondihabitans</taxon>
    </lineage>
</organism>
<accession>A0ABP8VK83</accession>
<dbReference type="PROSITE" id="PS51257">
    <property type="entry name" value="PROKAR_LIPOPROTEIN"/>
    <property type="match status" value="1"/>
</dbReference>
<dbReference type="RefSeq" id="WP_345372176.1">
    <property type="nucleotide sequence ID" value="NZ_BAABLM010000001.1"/>
</dbReference>
<dbReference type="PIRSF" id="PIRSF002741">
    <property type="entry name" value="MppA"/>
    <property type="match status" value="1"/>
</dbReference>
<reference evidence="3" key="1">
    <citation type="journal article" date="2019" name="Int. J. Syst. Evol. Microbiol.">
        <title>The Global Catalogue of Microorganisms (GCM) 10K type strain sequencing project: providing services to taxonomists for standard genome sequencing and annotation.</title>
        <authorList>
            <consortium name="The Broad Institute Genomics Platform"/>
            <consortium name="The Broad Institute Genome Sequencing Center for Infectious Disease"/>
            <person name="Wu L."/>
            <person name="Ma J."/>
        </authorList>
    </citation>
    <scope>NUCLEOTIDE SEQUENCE [LARGE SCALE GENOMIC DNA]</scope>
    <source>
        <strain evidence="3">JCM 18956</strain>
    </source>
</reference>
<dbReference type="InterPro" id="IPR030678">
    <property type="entry name" value="Peptide/Ni-bd"/>
</dbReference>
<feature type="domain" description="Solute-binding protein family 5" evidence="1">
    <location>
        <begin position="85"/>
        <end position="432"/>
    </location>
</feature>
<keyword evidence="3" id="KW-1185">Reference proteome</keyword>
<sequence length="556" mass="60022">MLHAKAVVRLAALTAAVALVVSGCSIQIKSRPDASIGADTMLIAADTGSPTLTRNFNPFLTNARTATPYIYEPLVVVNNLDGAEHPWLASKYAQPDAQTIDYTIRTGVKWSDGVAFTPADVAFTFALLKKYPTLDTTGIWQYIQSVTTAGDVVTVHLKGADAPAATIISQLLIVPQHLWKSVKDPSTFLNPDPIGTGPYKLGNFYPQQYSLDKNQTYWQASKVAAEHLVMPGVNTQLDIVTKGYDWAYSFISDVKGTWLAANADNKYWFPPGGTIVLYPNLTKAPFNDVNFREGISDSLNRKAIGDSAAEGYMQPAGQSGLLLPAQKSLLDPSLANEGAITQNTQAATAAFAKAGYTLQNGKLVDSAGKQATLSIMTANGYTDWLRGVQEVQKELSAVGIAVKVNQPQPAAYQLALQNGDFDLAMGGFGGTGSLYQDFNVALNSSFVKPIEKAAPSNFERFNDPATDALLDQFKSTTDKAAQQKIGYQLQQVVYDQLPFISLYYGGSWGLFNSQKFTGWPSASDPYASPKNYQSTPLLIFTHLKKAQSSSNTAKGK</sequence>
<evidence type="ECO:0000313" key="2">
    <source>
        <dbReference type="EMBL" id="GAA4664690.1"/>
    </source>
</evidence>